<reference evidence="2 3" key="1">
    <citation type="submission" date="2018-01" db="EMBL/GenBank/DDBJ databases">
        <title>Draft genome sequence of Sphaerisporangium sp. 7K107.</title>
        <authorList>
            <person name="Sahin N."/>
            <person name="Saygin H."/>
            <person name="Ay H."/>
        </authorList>
    </citation>
    <scope>NUCLEOTIDE SEQUENCE [LARGE SCALE GENOMIC DNA]</scope>
    <source>
        <strain evidence="2 3">7K107</strain>
    </source>
</reference>
<protein>
    <recommendedName>
        <fullName evidence="1">AAA+ ATPase domain-containing protein</fullName>
    </recommendedName>
</protein>
<dbReference type="EMBL" id="POUA01000293">
    <property type="protein sequence ID" value="PZG33620.1"/>
    <property type="molecule type" value="Genomic_DNA"/>
</dbReference>
<organism evidence="2 3">
    <name type="scientific">Spongiactinospora gelatinilytica</name>
    <dbReference type="NCBI Taxonomy" id="2666298"/>
    <lineage>
        <taxon>Bacteria</taxon>
        <taxon>Bacillati</taxon>
        <taxon>Actinomycetota</taxon>
        <taxon>Actinomycetes</taxon>
        <taxon>Streptosporangiales</taxon>
        <taxon>Streptosporangiaceae</taxon>
        <taxon>Spongiactinospora</taxon>
    </lineage>
</organism>
<dbReference type="Proteomes" id="UP000248544">
    <property type="component" value="Unassembled WGS sequence"/>
</dbReference>
<dbReference type="SUPFAM" id="SSF52540">
    <property type="entry name" value="P-loop containing nucleoside triphosphate hydrolases"/>
    <property type="match status" value="1"/>
</dbReference>
<evidence type="ECO:0000259" key="1">
    <source>
        <dbReference type="SMART" id="SM00382"/>
    </source>
</evidence>
<accession>A0A2W2G8B9</accession>
<gene>
    <name evidence="2" type="ORF">C1I98_28615</name>
</gene>
<keyword evidence="3" id="KW-1185">Reference proteome</keyword>
<name>A0A2W2G8B9_9ACTN</name>
<comment type="caution">
    <text evidence="2">The sequence shown here is derived from an EMBL/GenBank/DDBJ whole genome shotgun (WGS) entry which is preliminary data.</text>
</comment>
<evidence type="ECO:0000313" key="2">
    <source>
        <dbReference type="EMBL" id="PZG33620.1"/>
    </source>
</evidence>
<dbReference type="InterPro" id="IPR003593">
    <property type="entry name" value="AAA+_ATPase"/>
</dbReference>
<dbReference type="SMART" id="SM00382">
    <property type="entry name" value="AAA"/>
    <property type="match status" value="1"/>
</dbReference>
<proteinExistence type="predicted"/>
<sequence length="739" mass="80485">MSAGEGEGGHMLLPVTFTTRLADQESLHDLTVATPAVRSALQYVAAYLGGPPPTSPAEAGRAMAIVGGYGSGKTHLAIRIKETAAEVPGAESKILAIDASQRRFSYLYRNTILDMLGKADVRDLVTDYFSEVVASSLDDIQIFREVAAGLRERAIDPEKVVASLHLSGPALQADLKRRLRTEVEYAKFGRALALLATDEYADAVWEWLSGEPPGEELRALGVHDRISSDLDAYDALSVLTFLYSRKNRRVVLIIDEYEKLLGHPGEWNVSAVNAFEQLIKVFISVGGLLVFCGMPESLSKLPQSVHQRIGVARLDPFTPEETLHLLRRRRRPGQPDISLEIAGYIRSLSGGLPRMSLTLYRRAADLAEEERSGAITPAIVRSAVRRHYERAGLDYVGGTIRRLIEAGGWDFHADVMLGENTTVDFWITRGEGGAGVAVLITRSLLRAEDVDTLRGQIEAVRVATPSAEVIVVVNGYVSATLQGEVSHLIGRQPLVFDESRFGGDFRAVMHNAVRRLDRSERGYTLESLSRNLERLSLQQSATQSMLEALSGSVGGLHSSIAAPQAAHDEDTAAERLLPPRVAEHFERALVAVSTLGGIDAELRAAFADPGSAGTRLRRRLASRELFEAVGVAVLLRKLVETFRSRVADYIQNVQLASGHRPVVSRAQEEELRLICRTYEATAEALPLLRLESLAMTAPTAGQSGPVELATRSRRRSEAVGALSGLSQRVFDTVTAALRG</sequence>
<dbReference type="AlphaFoldDB" id="A0A2W2G8B9"/>
<dbReference type="InterPro" id="IPR027417">
    <property type="entry name" value="P-loop_NTPase"/>
</dbReference>
<evidence type="ECO:0000313" key="3">
    <source>
        <dbReference type="Proteomes" id="UP000248544"/>
    </source>
</evidence>
<dbReference type="Gene3D" id="3.40.50.300">
    <property type="entry name" value="P-loop containing nucleotide triphosphate hydrolases"/>
    <property type="match status" value="1"/>
</dbReference>
<feature type="domain" description="AAA+ ATPase" evidence="1">
    <location>
        <begin position="59"/>
        <end position="189"/>
    </location>
</feature>